<comment type="caution">
    <text evidence="1">The sequence shown here is derived from an EMBL/GenBank/DDBJ whole genome shotgun (WGS) entry which is preliminary data.</text>
</comment>
<sequence>MSFFIILFVGALLVYRYAHRKVRLETIVAKNGDLFSIWNYDGKIAFEDIFQATEDFDVKYCIGTGGYCSVYRAKLCMGRIVALKKLHRMEYQNPRFAQSFQNEIKMLTKICRRNIVKLHGFYLHNCCMFLIYEYIERGSLFCALNNDVEAQQLNWGKRVNIITSNNILLNSEMEAIVSDFGTARFLDPNSSNQTLSLGTHGYIAHELAFTLNVTEKYDVYSFGVLALETIMGRHQGELISMLSRPSSLNIRLKDVIDQRVRLPLFQKEAQDVILVTTLALACLQCTPKFRPSMQQVAQQLLNSKTPLVVSFYEISIRQLMNKDIYVVDNN</sequence>
<dbReference type="EMBL" id="CM039427">
    <property type="protein sequence ID" value="KAI4353871.1"/>
    <property type="molecule type" value="Genomic_DNA"/>
</dbReference>
<evidence type="ECO:0000313" key="2">
    <source>
        <dbReference type="Proteomes" id="UP000828941"/>
    </source>
</evidence>
<proteinExistence type="predicted"/>
<evidence type="ECO:0000313" key="1">
    <source>
        <dbReference type="EMBL" id="KAI4353871.1"/>
    </source>
</evidence>
<dbReference type="Proteomes" id="UP000828941">
    <property type="component" value="Chromosome 2"/>
</dbReference>
<keyword evidence="2" id="KW-1185">Reference proteome</keyword>
<protein>
    <submittedName>
        <fullName evidence="1">Uncharacterized protein</fullName>
    </submittedName>
</protein>
<reference evidence="1 2" key="1">
    <citation type="journal article" date="2022" name="DNA Res.">
        <title>Chromosomal-level genome assembly of the orchid tree Bauhinia variegata (Leguminosae; Cercidoideae) supports the allotetraploid origin hypothesis of Bauhinia.</title>
        <authorList>
            <person name="Zhong Y."/>
            <person name="Chen Y."/>
            <person name="Zheng D."/>
            <person name="Pang J."/>
            <person name="Liu Y."/>
            <person name="Luo S."/>
            <person name="Meng S."/>
            <person name="Qian L."/>
            <person name="Wei D."/>
            <person name="Dai S."/>
            <person name="Zhou R."/>
        </authorList>
    </citation>
    <scope>NUCLEOTIDE SEQUENCE [LARGE SCALE GENOMIC DNA]</scope>
    <source>
        <strain evidence="1">BV-YZ2020</strain>
    </source>
</reference>
<accession>A0ACB9PZA3</accession>
<name>A0ACB9PZA3_BAUVA</name>
<gene>
    <name evidence="1" type="ORF">L6164_002794</name>
</gene>
<organism evidence="1 2">
    <name type="scientific">Bauhinia variegata</name>
    <name type="common">Purple orchid tree</name>
    <name type="synonym">Phanera variegata</name>
    <dbReference type="NCBI Taxonomy" id="167791"/>
    <lineage>
        <taxon>Eukaryota</taxon>
        <taxon>Viridiplantae</taxon>
        <taxon>Streptophyta</taxon>
        <taxon>Embryophyta</taxon>
        <taxon>Tracheophyta</taxon>
        <taxon>Spermatophyta</taxon>
        <taxon>Magnoliopsida</taxon>
        <taxon>eudicotyledons</taxon>
        <taxon>Gunneridae</taxon>
        <taxon>Pentapetalae</taxon>
        <taxon>rosids</taxon>
        <taxon>fabids</taxon>
        <taxon>Fabales</taxon>
        <taxon>Fabaceae</taxon>
        <taxon>Cercidoideae</taxon>
        <taxon>Cercideae</taxon>
        <taxon>Bauhiniinae</taxon>
        <taxon>Bauhinia</taxon>
    </lineage>
</organism>